<comment type="caution">
    <text evidence="10">The sequence shown here is derived from an EMBL/GenBank/DDBJ whole genome shotgun (WGS) entry which is preliminary data.</text>
</comment>
<dbReference type="AlphaFoldDB" id="A0A839UV26"/>
<dbReference type="SUPFAM" id="SSF51717">
    <property type="entry name" value="Dihydropteroate synthetase-like"/>
    <property type="match status" value="1"/>
</dbReference>
<keyword evidence="6" id="KW-0479">Metal-binding</keyword>
<dbReference type="PANTHER" id="PTHR20941:SF1">
    <property type="entry name" value="FOLIC ACID SYNTHESIS PROTEIN FOL1"/>
    <property type="match status" value="1"/>
</dbReference>
<evidence type="ECO:0000256" key="5">
    <source>
        <dbReference type="ARBA" id="ARBA00022679"/>
    </source>
</evidence>
<evidence type="ECO:0000313" key="10">
    <source>
        <dbReference type="EMBL" id="MBB3173647.1"/>
    </source>
</evidence>
<keyword evidence="5 10" id="KW-0808">Transferase</keyword>
<sequence length="356" mass="35689">MSCARSLWLEPSGLLFGCQAADAVRAGDALPLAGGGGAAFALLRELGVGGAFVRAVEAPAAWSEVLDRLTARPPLAGLPGGMLVMGILNVTPDSFSDGGRTDPEAAIGAGRGLVAAGAGLVDVGGESTRPGGVAVTPADEIARVLPVVSRLAAEGVCVSVDTRHAATMAAVLEAGATVINDVSALADPGAAEIVAQAQAPVVLMHMRGTPQTMDAHAAYGDVMAEVLDELDAAIGRAVAAGVGRERIIVDPGIGFAKTAEHNLVLLRGLPALANLGCRVLLGVSRKGFVGAATGQARADRRAVGSIVAALPGLAFGDVILRVHDVAQTVEALRMWSALHGVVEGVIGPQGIGKFGK</sequence>
<organism evidence="10 11">
    <name type="scientific">Endobacter medicaginis</name>
    <dbReference type="NCBI Taxonomy" id="1181271"/>
    <lineage>
        <taxon>Bacteria</taxon>
        <taxon>Pseudomonadati</taxon>
        <taxon>Pseudomonadota</taxon>
        <taxon>Alphaproteobacteria</taxon>
        <taxon>Acetobacterales</taxon>
        <taxon>Acetobacteraceae</taxon>
        <taxon>Endobacter</taxon>
    </lineage>
</organism>
<reference evidence="10 11" key="1">
    <citation type="submission" date="2020-08" db="EMBL/GenBank/DDBJ databases">
        <title>Genomic Encyclopedia of Type Strains, Phase III (KMG-III): the genomes of soil and plant-associated and newly described type strains.</title>
        <authorList>
            <person name="Whitman W."/>
        </authorList>
    </citation>
    <scope>NUCLEOTIDE SEQUENCE [LARGE SCALE GENOMIC DNA]</scope>
    <source>
        <strain evidence="10 11">CECT 8088</strain>
    </source>
</reference>
<evidence type="ECO:0000313" key="11">
    <source>
        <dbReference type="Proteomes" id="UP000557688"/>
    </source>
</evidence>
<dbReference type="GO" id="GO:0046656">
    <property type="term" value="P:folic acid biosynthetic process"/>
    <property type="evidence" value="ECO:0007669"/>
    <property type="project" value="UniProtKB-KW"/>
</dbReference>
<feature type="domain" description="Pterin-binding" evidence="9">
    <location>
        <begin position="82"/>
        <end position="333"/>
    </location>
</feature>
<comment type="cofactor">
    <cofactor evidence="2">
        <name>Mg(2+)</name>
        <dbReference type="ChEBI" id="CHEBI:18420"/>
    </cofactor>
</comment>
<dbReference type="GO" id="GO:0004156">
    <property type="term" value="F:dihydropteroate synthase activity"/>
    <property type="evidence" value="ECO:0007669"/>
    <property type="project" value="UniProtKB-EC"/>
</dbReference>
<dbReference type="NCBIfam" id="TIGR01496">
    <property type="entry name" value="DHPS"/>
    <property type="match status" value="1"/>
</dbReference>
<dbReference type="EC" id="2.5.1.15" evidence="4"/>
<comment type="catalytic activity">
    <reaction evidence="1">
        <text>(7,8-dihydropterin-6-yl)methyl diphosphate + 4-aminobenzoate = 7,8-dihydropteroate + diphosphate</text>
        <dbReference type="Rhea" id="RHEA:19949"/>
        <dbReference type="ChEBI" id="CHEBI:17836"/>
        <dbReference type="ChEBI" id="CHEBI:17839"/>
        <dbReference type="ChEBI" id="CHEBI:33019"/>
        <dbReference type="ChEBI" id="CHEBI:72950"/>
        <dbReference type="EC" id="2.5.1.15"/>
    </reaction>
</comment>
<dbReference type="GO" id="GO:0046872">
    <property type="term" value="F:metal ion binding"/>
    <property type="evidence" value="ECO:0007669"/>
    <property type="project" value="UniProtKB-KW"/>
</dbReference>
<keyword evidence="7" id="KW-0460">Magnesium</keyword>
<dbReference type="PANTHER" id="PTHR20941">
    <property type="entry name" value="FOLATE SYNTHESIS PROTEINS"/>
    <property type="match status" value="1"/>
</dbReference>
<dbReference type="RefSeq" id="WP_183274985.1">
    <property type="nucleotide sequence ID" value="NZ_JACHXV010000004.1"/>
</dbReference>
<evidence type="ECO:0000256" key="6">
    <source>
        <dbReference type="ARBA" id="ARBA00022723"/>
    </source>
</evidence>
<evidence type="ECO:0000256" key="8">
    <source>
        <dbReference type="ARBA" id="ARBA00022909"/>
    </source>
</evidence>
<dbReference type="Gene3D" id="3.20.20.20">
    <property type="entry name" value="Dihydropteroate synthase-like"/>
    <property type="match status" value="1"/>
</dbReference>
<dbReference type="PROSITE" id="PS00792">
    <property type="entry name" value="DHPS_1"/>
    <property type="match status" value="1"/>
</dbReference>
<evidence type="ECO:0000259" key="9">
    <source>
        <dbReference type="PROSITE" id="PS50972"/>
    </source>
</evidence>
<dbReference type="Pfam" id="PF00809">
    <property type="entry name" value="Pterin_bind"/>
    <property type="match status" value="1"/>
</dbReference>
<gene>
    <name evidence="10" type="ORF">FHR90_001470</name>
</gene>
<keyword evidence="11" id="KW-1185">Reference proteome</keyword>
<protein>
    <recommendedName>
        <fullName evidence="4">dihydropteroate synthase</fullName>
        <ecNumber evidence="4">2.5.1.15</ecNumber>
    </recommendedName>
</protein>
<dbReference type="InterPro" id="IPR000489">
    <property type="entry name" value="Pterin-binding_dom"/>
</dbReference>
<dbReference type="GO" id="GO:0005829">
    <property type="term" value="C:cytosol"/>
    <property type="evidence" value="ECO:0007669"/>
    <property type="project" value="TreeGrafter"/>
</dbReference>
<dbReference type="InterPro" id="IPR006390">
    <property type="entry name" value="DHP_synth_dom"/>
</dbReference>
<dbReference type="EMBL" id="JACHXV010000004">
    <property type="protein sequence ID" value="MBB3173647.1"/>
    <property type="molecule type" value="Genomic_DNA"/>
</dbReference>
<keyword evidence="8" id="KW-0289">Folate biosynthesis</keyword>
<evidence type="ECO:0000256" key="4">
    <source>
        <dbReference type="ARBA" id="ARBA00012458"/>
    </source>
</evidence>
<dbReference type="CDD" id="cd00739">
    <property type="entry name" value="DHPS"/>
    <property type="match status" value="1"/>
</dbReference>
<dbReference type="PROSITE" id="PS50972">
    <property type="entry name" value="PTERIN_BINDING"/>
    <property type="match status" value="1"/>
</dbReference>
<dbReference type="InterPro" id="IPR011005">
    <property type="entry name" value="Dihydropteroate_synth-like_sf"/>
</dbReference>
<accession>A0A839UV26</accession>
<name>A0A839UV26_9PROT</name>
<proteinExistence type="predicted"/>
<dbReference type="InterPro" id="IPR045031">
    <property type="entry name" value="DHP_synth-like"/>
</dbReference>
<dbReference type="PROSITE" id="PS00793">
    <property type="entry name" value="DHPS_2"/>
    <property type="match status" value="1"/>
</dbReference>
<evidence type="ECO:0000256" key="3">
    <source>
        <dbReference type="ARBA" id="ARBA00004763"/>
    </source>
</evidence>
<evidence type="ECO:0000256" key="1">
    <source>
        <dbReference type="ARBA" id="ARBA00000012"/>
    </source>
</evidence>
<dbReference type="GO" id="GO:0046654">
    <property type="term" value="P:tetrahydrofolate biosynthetic process"/>
    <property type="evidence" value="ECO:0007669"/>
    <property type="project" value="TreeGrafter"/>
</dbReference>
<comment type="pathway">
    <text evidence="3">Cofactor biosynthesis; tetrahydrofolate biosynthesis; 7,8-dihydrofolate from 2-amino-4-hydroxy-6-hydroxymethyl-7,8-dihydropteridine diphosphate and 4-aminobenzoate: step 1/2.</text>
</comment>
<evidence type="ECO:0000256" key="7">
    <source>
        <dbReference type="ARBA" id="ARBA00022842"/>
    </source>
</evidence>
<evidence type="ECO:0000256" key="2">
    <source>
        <dbReference type="ARBA" id="ARBA00001946"/>
    </source>
</evidence>
<dbReference type="Proteomes" id="UP000557688">
    <property type="component" value="Unassembled WGS sequence"/>
</dbReference>